<gene>
    <name evidence="4" type="ORF">EE52_0213960</name>
</gene>
<proteinExistence type="predicted"/>
<dbReference type="PANTHER" id="PTHR10887">
    <property type="entry name" value="DNA2/NAM7 HELICASE FAMILY"/>
    <property type="match status" value="1"/>
</dbReference>
<name>A0A0I9S8I7_BACFG</name>
<dbReference type="Pfam" id="PF13086">
    <property type="entry name" value="AAA_11"/>
    <property type="match status" value="2"/>
</dbReference>
<dbReference type="FunFam" id="3.40.960.10:FF:000002">
    <property type="entry name" value="DNA helicase related protein"/>
    <property type="match status" value="1"/>
</dbReference>
<keyword evidence="4" id="KW-0347">Helicase</keyword>
<dbReference type="InterPro" id="IPR011335">
    <property type="entry name" value="Restrct_endonuc-II-like"/>
</dbReference>
<keyword evidence="4" id="KW-0067">ATP-binding</keyword>
<dbReference type="RefSeq" id="WP_044300814.1">
    <property type="nucleotide sequence ID" value="NZ_CAEUHN010000001.1"/>
</dbReference>
<dbReference type="Pfam" id="PF13087">
    <property type="entry name" value="AAA_12"/>
    <property type="match status" value="1"/>
</dbReference>
<feature type="domain" description="DNA2/NAM7 helicase-like C-terminal" evidence="2">
    <location>
        <begin position="1393"/>
        <end position="1579"/>
    </location>
</feature>
<dbReference type="InterPro" id="IPR041679">
    <property type="entry name" value="DNA2/NAM7-like_C"/>
</dbReference>
<dbReference type="GO" id="GO:0004386">
    <property type="term" value="F:helicase activity"/>
    <property type="evidence" value="ECO:0007669"/>
    <property type="project" value="UniProtKB-KW"/>
</dbReference>
<comment type="caution">
    <text evidence="4">The sequence shown here is derived from an EMBL/GenBank/DDBJ whole genome shotgun (WGS) entry which is preliminary data.</text>
</comment>
<dbReference type="InterPro" id="IPR025103">
    <property type="entry name" value="DUF4011"/>
</dbReference>
<dbReference type="Pfam" id="PF18741">
    <property type="entry name" value="MTES_1575"/>
    <property type="match status" value="1"/>
</dbReference>
<dbReference type="EMBL" id="JMZZ02000153">
    <property type="protein sequence ID" value="KFX74205.1"/>
    <property type="molecule type" value="Genomic_DNA"/>
</dbReference>
<dbReference type="Gene3D" id="3.40.960.10">
    <property type="entry name" value="VSR Endonuclease"/>
    <property type="match status" value="1"/>
</dbReference>
<dbReference type="InterPro" id="IPR045055">
    <property type="entry name" value="DNA2/NAM7-like"/>
</dbReference>
<dbReference type="SUPFAM" id="SSF52980">
    <property type="entry name" value="Restriction endonuclease-like"/>
    <property type="match status" value="1"/>
</dbReference>
<dbReference type="Pfam" id="PF13195">
    <property type="entry name" value="DUF4011"/>
    <property type="match status" value="1"/>
</dbReference>
<dbReference type="InterPro" id="IPR047187">
    <property type="entry name" value="SF1_C_Upf1"/>
</dbReference>
<feature type="domain" description="Restriction endonuclease type II-like" evidence="3">
    <location>
        <begin position="1631"/>
        <end position="1722"/>
    </location>
</feature>
<dbReference type="CDD" id="cd18808">
    <property type="entry name" value="SF1_C_Upf1"/>
    <property type="match status" value="1"/>
</dbReference>
<dbReference type="InterPro" id="IPR049468">
    <property type="entry name" value="Restrct_endonuc-II-like_dom"/>
</dbReference>
<accession>A0A0I9S8I7</accession>
<sequence length="1957" mass="221837">MSQENPSSKLDVEFIYLPVVNYSMQQNRIPVVRLFSIKNNTEHPLADLKVSLIFEPEFAAALPVMIERLSPGEMIKITTLNLLLDPSFFIRQTERFSGAIGLIVSCDEEVVFQSKYPIDILAFDQWGGIQVLPELLSAFVVPNHPILTGIISRTASILKEWSGSSSLDAYQSCNPNRVKIQLAALYEAVKEQHIAYCTPPASFGDAGQRIRLSDNVLSGKLGTCLDMSLLYASCAEAMGLHPLLVVIQGHALVGCWLIDGTFPDAVNDDPSLLTKRTADGINEIILLEATCMNDGQNVTFDAAVGLANGKMLAVNDFICFIDVARSRFAHILPLPQRIMHGKAWIVNPEMIQTPEDESHVSYSNAPEEIKQYDWGNQDCYVEVTKQLLWERKLLDLSLRNNFLNLRITRNALQVISADVDKMEDAFSDGTEFQILGKPSDWDNPLYDFGLYGALTESDPMLGLIKQELTQKRLRTYLNEQDLKKSLTYLYRSSRVALEENGANTLYLALGLLRWYETEHSERPRYAPILLLPVEMIRKSVSKGYIIRAREEESMLNITLLEMLRQNFGITISGLESLPKDENGADVKRVFSIFRKAVMNEKRWDVEEQAILGTFSFSKFIMWNDIHSNAEELSKNKIVGSLMSGKMEWEVADVDASAIELDHTLTPADIALPVSADSSQLEAVYEAVSEKSFILHGPPGTGKSQTITNIIANALYQGKRVLFVAEKMAALSVVQKRLTNIGLAPFCLELHSNKARKTDVLRQLKESTEIFRYKEPEEFKEESERLFKMRQQINGYVEALHRVYPCGISVYEAVTRYSSIDEKEEIMIPAFLLTTLTKEQLNEWNHAVEELVGVGKVSGHSYHHPLTGINIKEYSSQLKEETDKLLKEYITLLQVMEKKVGKCFSIYGIGNKYTEKLLESLVRFIRILMQLPGMTANLVLMTEPNENVEKIRRIIEHGRKRDAVYSLLKQSFEDAFFTFPAQQKLAEWKEITQSWFLPRWLKQRKFCKEMSLFSLQGRIGKEQVLPVLQQLLSYQQEKQEVDSKSSWLQNLFGAKAHSGEEQWADIEAMSEGLLQLNRLLMGLAEDASSVRLVKEKLAEQLSEGYSSFRQMNKEQLEGVVQDWEREKQLEESMLQLLGISKEVLHVSEDNWLAGALHQCEIWAKNTDKLKDWYRWLNVSRRFEACGLESVFTAYTECNLPTERMMNIYLKGFYRSFTEYAIGTEQVLQFFSGELFNDSILRFRELNEQYQELIKKELYAKLASNIPSFVYAAAQSSEVGILQKCIRSNGRGVPIRKLFDSIPNLLPRMCPCMLMSPMSVAQYIDVNHDKFDLVVFDEASQMPTCEAVGAIARGNHVVVVGDPKQMPPTSFFTSNSVDEEHIEMEDLESILDDCLALSMPSKYLLWHYRSKHESLIAFSNSQYYDNKLLTFPSPDDLAAKVTLVSVEGYYDKGKSRQNQAEAQAVVDEIVRRLSDPKLSRQSIGVVTFSSVQQTLIEDMLSDVVMQNADLENLAFNREEPVFIKNLENVQGDERDVILFSVGYGPDINGRVSLNFGPLNRDGGERRLNVAVSRARYEMKVFSTLKADQIDLKKTSSVGVAGLKYFLEYAGKGTGVLNHSNAMASESIDIGTLVASKLRERGYQVKTKIGCSGFRVDVGVVDPDNSSRYLLGILCDGENYRAAKTARDREIVQSSVLKMLGWNICKVWTMDWWENSQKVIDRIEGELEKARCSKSEIPASVSLPVPVLNQGQKAGLLCSAQPCLVNVPEQVIREGVKSVESEIYETASLVSVNLSSWDFMMPRREPRIRKQLDEIMHTEAPISRSLLSNRIFSAYGILRKTARLIAWMDDILSRTPYYKQEVDGLTFYWNTKEEAEAYTKFRIDSKREVADLPPREVANAALSILEQQIALPLTDLMKITAQLLGYARFGLNVETAMRRGVQMLLDREEAKIEGDKILMK</sequence>
<reference evidence="4" key="2">
    <citation type="submission" date="2014-07" db="EMBL/GenBank/DDBJ databases">
        <title>Genetics and epidemiology of antimicrobial resistance in B. fragilis group.</title>
        <authorList>
            <person name="Sydenham T.V."/>
            <person name="Hasman H."/>
            <person name="Kemp M."/>
            <person name="Justesen U.S."/>
        </authorList>
    </citation>
    <scope>NUCLEOTIDE SEQUENCE [LARGE SCALE GENOMIC DNA]</scope>
    <source>
        <strain evidence="4">DCMOUH0018B</strain>
    </source>
</reference>
<dbReference type="PANTHER" id="PTHR10887:SF530">
    <property type="entry name" value="SUPERFAMILY I DNA HELICASES"/>
    <property type="match status" value="1"/>
</dbReference>
<keyword evidence="4" id="KW-0378">Hydrolase</keyword>
<organism evidence="4">
    <name type="scientific">Bacteroides fragilis</name>
    <dbReference type="NCBI Taxonomy" id="817"/>
    <lineage>
        <taxon>Bacteria</taxon>
        <taxon>Pseudomonadati</taxon>
        <taxon>Bacteroidota</taxon>
        <taxon>Bacteroidia</taxon>
        <taxon>Bacteroidales</taxon>
        <taxon>Bacteroidaceae</taxon>
        <taxon>Bacteroides</taxon>
    </lineage>
</organism>
<dbReference type="InterPro" id="IPR027417">
    <property type="entry name" value="P-loop_NTPase"/>
</dbReference>
<dbReference type="SUPFAM" id="SSF52540">
    <property type="entry name" value="P-loop containing nucleoside triphosphate hydrolases"/>
    <property type="match status" value="1"/>
</dbReference>
<evidence type="ECO:0000259" key="2">
    <source>
        <dbReference type="Pfam" id="PF13087"/>
    </source>
</evidence>
<protein>
    <submittedName>
        <fullName evidence="4">DNA helicase</fullName>
    </submittedName>
</protein>
<reference evidence="4" key="1">
    <citation type="book" date="2014" name="THE 24TH EUROPEAN CONGRESS OF CLINICAL MICROBIOLOGY AND INFECTIOUS DISEASES" publisher="ECCMID 2014" city="Barcelona, Spain">
        <title>Identification of resistance genes in three multidrug-resistant Bacteroides fragilis isolates by whole genome sequencing.</title>
        <editorList>
            <person name="Unknown"/>
            <person name="A."/>
        </editorList>
        <authorList>
            <person name="Sydenham T.V."/>
            <person name="Hasman H."/>
            <person name="Wang M."/>
            <person name="Soki J."/>
            <person name="Nagy E."/>
            <person name="Justesen U.S."/>
        </authorList>
    </citation>
    <scope>NUCLEOTIDE SEQUENCE</scope>
    <source>
        <strain evidence="4">DCMOUH0018B</strain>
    </source>
</reference>
<dbReference type="Gene3D" id="3.40.50.300">
    <property type="entry name" value="P-loop containing nucleotide triphosphate hydrolases"/>
    <property type="match status" value="3"/>
</dbReference>
<feature type="domain" description="DNA2/NAM7 helicase helicase" evidence="1">
    <location>
        <begin position="1326"/>
        <end position="1368"/>
    </location>
</feature>
<feature type="domain" description="DNA2/NAM7 helicase helicase" evidence="1">
    <location>
        <begin position="676"/>
        <end position="766"/>
    </location>
</feature>
<dbReference type="PATRIC" id="fig|817.53.peg.2885"/>
<dbReference type="FunFam" id="3.40.50.300:FF:002063">
    <property type="entry name" value="DNA helicase related protein"/>
    <property type="match status" value="1"/>
</dbReference>
<evidence type="ECO:0000259" key="1">
    <source>
        <dbReference type="Pfam" id="PF13086"/>
    </source>
</evidence>
<dbReference type="InterPro" id="IPR041677">
    <property type="entry name" value="DNA2/NAM7_AAA_11"/>
</dbReference>
<evidence type="ECO:0000259" key="3">
    <source>
        <dbReference type="Pfam" id="PF18741"/>
    </source>
</evidence>
<evidence type="ECO:0000313" key="4">
    <source>
        <dbReference type="EMBL" id="KFX74205.1"/>
    </source>
</evidence>
<keyword evidence="4" id="KW-0547">Nucleotide-binding</keyword>